<evidence type="ECO:0000313" key="2">
    <source>
        <dbReference type="EMBL" id="QQD19539.1"/>
    </source>
</evidence>
<dbReference type="InterPro" id="IPR050312">
    <property type="entry name" value="IolE/XylAMocC-like"/>
</dbReference>
<dbReference type="PANTHER" id="PTHR12110">
    <property type="entry name" value="HYDROXYPYRUVATE ISOMERASE"/>
    <property type="match status" value="1"/>
</dbReference>
<dbReference type="PANTHER" id="PTHR12110:SF52">
    <property type="entry name" value="XYLOSE ISOMERASE"/>
    <property type="match status" value="1"/>
</dbReference>
<organism evidence="2 3">
    <name type="scientific">Spongiibacter nanhainus</name>
    <dbReference type="NCBI Taxonomy" id="2794344"/>
    <lineage>
        <taxon>Bacteria</taxon>
        <taxon>Pseudomonadati</taxon>
        <taxon>Pseudomonadota</taxon>
        <taxon>Gammaproteobacteria</taxon>
        <taxon>Cellvibrionales</taxon>
        <taxon>Spongiibacteraceae</taxon>
        <taxon>Spongiibacter</taxon>
    </lineage>
</organism>
<dbReference type="SUPFAM" id="SSF51658">
    <property type="entry name" value="Xylose isomerase-like"/>
    <property type="match status" value="1"/>
</dbReference>
<evidence type="ECO:0000259" key="1">
    <source>
        <dbReference type="Pfam" id="PF01261"/>
    </source>
</evidence>
<dbReference type="Gene3D" id="3.20.20.150">
    <property type="entry name" value="Divalent-metal-dependent TIM barrel enzymes"/>
    <property type="match status" value="1"/>
</dbReference>
<protein>
    <submittedName>
        <fullName evidence="2">Sugar phosphate isomerase/epimerase</fullName>
    </submittedName>
</protein>
<dbReference type="Proteomes" id="UP000596063">
    <property type="component" value="Chromosome"/>
</dbReference>
<feature type="domain" description="Xylose isomerase-like TIM barrel" evidence="1">
    <location>
        <begin position="44"/>
        <end position="261"/>
    </location>
</feature>
<dbReference type="EMBL" id="CP066167">
    <property type="protein sequence ID" value="QQD19539.1"/>
    <property type="molecule type" value="Genomic_DNA"/>
</dbReference>
<keyword evidence="3" id="KW-1185">Reference proteome</keyword>
<sequence>MTQKLAKAMHPRVAVNGICLMTQSLAQQAESWQRLGAQRVSFVGLQIEKEGLDSARNALASGDYQVETVVHTYMVGQHLNPDPGSWQGPRDRLLAQIDATSELGARSIYMTTGGRGDMSWEQAADVFAEAIAPCVDRAKAVGLPLLVENAPPAYADIHIAHTLRDTITLAERAGIGVCMDIFSCWTEAGLRGLIEKAAPRLHLVQVSDYVYGDRALPARAVPGDGDIPLKDILRWLIDAGYRNGFDLELLGPRIDNEGAEAAVARAGAWVGEQLIHIGSD</sequence>
<dbReference type="InterPro" id="IPR013022">
    <property type="entry name" value="Xyl_isomerase-like_TIM-brl"/>
</dbReference>
<dbReference type="KEGG" id="snan:I6N98_06725"/>
<dbReference type="GO" id="GO:0016853">
    <property type="term" value="F:isomerase activity"/>
    <property type="evidence" value="ECO:0007669"/>
    <property type="project" value="UniProtKB-KW"/>
</dbReference>
<proteinExistence type="predicted"/>
<evidence type="ECO:0000313" key="3">
    <source>
        <dbReference type="Proteomes" id="UP000596063"/>
    </source>
</evidence>
<dbReference type="Pfam" id="PF01261">
    <property type="entry name" value="AP_endonuc_2"/>
    <property type="match status" value="1"/>
</dbReference>
<name>A0A7T4R305_9GAMM</name>
<gene>
    <name evidence="2" type="ORF">I6N98_06725</name>
</gene>
<reference evidence="2 3" key="1">
    <citation type="submission" date="2020-12" db="EMBL/GenBank/DDBJ databases">
        <authorList>
            <person name="Shan Y."/>
        </authorList>
    </citation>
    <scope>NUCLEOTIDE SEQUENCE [LARGE SCALE GENOMIC DNA]</scope>
    <source>
        <strain evidence="3">csc3.9</strain>
    </source>
</reference>
<dbReference type="AlphaFoldDB" id="A0A7T4R305"/>
<dbReference type="InterPro" id="IPR036237">
    <property type="entry name" value="Xyl_isomerase-like_sf"/>
</dbReference>
<accession>A0A7T4R305</accession>
<keyword evidence="2" id="KW-0413">Isomerase</keyword>
<dbReference type="RefSeq" id="WP_198571023.1">
    <property type="nucleotide sequence ID" value="NZ_CP066167.1"/>
</dbReference>